<name>A0ABM7D551_9SPIR</name>
<dbReference type="PANTHER" id="PTHR45947:SF3">
    <property type="entry name" value="SULFOQUINOVOSYL TRANSFERASE SQD2"/>
    <property type="match status" value="1"/>
</dbReference>
<evidence type="ECO:0000259" key="1">
    <source>
        <dbReference type="Pfam" id="PF00534"/>
    </source>
</evidence>
<organism evidence="2 3">
    <name type="scientific">Borrelia nietonii YOR</name>
    <dbReference type="NCBI Taxonomy" id="1293576"/>
    <lineage>
        <taxon>Bacteria</taxon>
        <taxon>Pseudomonadati</taxon>
        <taxon>Spirochaetota</taxon>
        <taxon>Spirochaetia</taxon>
        <taxon>Spirochaetales</taxon>
        <taxon>Borreliaceae</taxon>
        <taxon>Borrelia</taxon>
        <taxon>Borrelia nietonii</taxon>
    </lineage>
</organism>
<dbReference type="EC" id="2.4.1.157" evidence="2"/>
<proteinExistence type="predicted"/>
<dbReference type="EMBL" id="CP004146">
    <property type="protein sequence ID" value="AHH03446.1"/>
    <property type="molecule type" value="Genomic_DNA"/>
</dbReference>
<dbReference type="Proteomes" id="UP000019269">
    <property type="component" value="Chromosome"/>
</dbReference>
<dbReference type="PANTHER" id="PTHR45947">
    <property type="entry name" value="SULFOQUINOVOSYL TRANSFERASE SQD2"/>
    <property type="match status" value="1"/>
</dbReference>
<keyword evidence="2" id="KW-0808">Transferase</keyword>
<dbReference type="InterPro" id="IPR050194">
    <property type="entry name" value="Glycosyltransferase_grp1"/>
</dbReference>
<dbReference type="GO" id="GO:0016757">
    <property type="term" value="F:glycosyltransferase activity"/>
    <property type="evidence" value="ECO:0007669"/>
    <property type="project" value="UniProtKB-KW"/>
</dbReference>
<sequence>MFINGTFKKLLIENKNCKLILIGRGKEETKVKQFRKQHGLEKQIILIGTIPWEEMYYYYKISDVFASLSRSEVYPMTIIEALTAGIPAVLINDTIYKNIIHQGQNGFLIDNYEDIYKYMKEIIENNEKLQTLKKNTEETSMMFSSSFFIEKIEQYYSEIINNSRY</sequence>
<gene>
    <name evidence="2" type="ORF">BHY_0495</name>
</gene>
<feature type="domain" description="Glycosyl transferase family 1" evidence="1">
    <location>
        <begin position="7"/>
        <end position="138"/>
    </location>
</feature>
<evidence type="ECO:0000313" key="2">
    <source>
        <dbReference type="EMBL" id="AHH03446.1"/>
    </source>
</evidence>
<dbReference type="SUPFAM" id="SSF53756">
    <property type="entry name" value="UDP-Glycosyltransferase/glycogen phosphorylase"/>
    <property type="match status" value="1"/>
</dbReference>
<keyword evidence="2" id="KW-0328">Glycosyltransferase</keyword>
<dbReference type="Gene3D" id="3.40.50.2000">
    <property type="entry name" value="Glycogen Phosphorylase B"/>
    <property type="match status" value="1"/>
</dbReference>
<dbReference type="Pfam" id="PF00534">
    <property type="entry name" value="Glycos_transf_1"/>
    <property type="match status" value="1"/>
</dbReference>
<dbReference type="InterPro" id="IPR001296">
    <property type="entry name" value="Glyco_trans_1"/>
</dbReference>
<protein>
    <submittedName>
        <fullName evidence="2">1,2-diacylglycerol 3-glucosyltransferase</fullName>
        <ecNumber evidence="2">2.4.1.157</ecNumber>
    </submittedName>
</protein>
<reference evidence="2" key="1">
    <citation type="submission" date="2013-02" db="EMBL/GenBank/DDBJ databases">
        <title>Comparative genomics of Borrelia species.</title>
        <authorList>
            <person name="Schwan T.G."/>
            <person name="Raffel S.J."/>
            <person name="Porcella S.F."/>
        </authorList>
    </citation>
    <scope>NUCLEOTIDE SEQUENCE [LARGE SCALE GENOMIC DNA]</scope>
    <source>
        <strain evidence="2">YOR</strain>
    </source>
</reference>
<keyword evidence="3" id="KW-1185">Reference proteome</keyword>
<evidence type="ECO:0000313" key="3">
    <source>
        <dbReference type="Proteomes" id="UP000019269"/>
    </source>
</evidence>
<accession>A0ABM7D551</accession>